<sequence length="244" mass="27284">MLNGAQRVAPSPYLPPYLLPNHQQPITPCLLTQTLSTSPTNTITSSPTERMYITDSTLDGLVAKVREFQRKEGYGVIKTRSKRSAGTKEIYRQDLSCDRGGRPKASVAMIRNTKSNKTGCMWRAHLTLQADCWICIPHNMEHNHPPLTESFATSRFFRQLSWEAAEGGVQGIRNRVDVLSRGDLPTGKLTARVIAEKISEETGALVRESDVRNIQASIRRAKARDTSAGVQNEEDDDEEEEDEE</sequence>
<dbReference type="Pfam" id="PF03101">
    <property type="entry name" value="FAR1"/>
    <property type="match status" value="1"/>
</dbReference>
<keyword evidence="4" id="KW-1185">Reference proteome</keyword>
<comment type="caution">
    <text evidence="3">The sequence shown here is derived from an EMBL/GenBank/DDBJ whole genome shotgun (WGS) entry which is preliminary data.</text>
</comment>
<reference evidence="3" key="1">
    <citation type="submission" date="2016-11" db="EMBL/GenBank/DDBJ databases">
        <title>The genome sequence of Colletotrichum cuscutae.</title>
        <authorList>
            <person name="Baroncelli R."/>
        </authorList>
    </citation>
    <scope>NUCLEOTIDE SEQUENCE</scope>
    <source>
        <strain evidence="3">IMI 304802</strain>
    </source>
</reference>
<dbReference type="PANTHER" id="PTHR31569">
    <property type="entry name" value="SWIM-TYPE DOMAIN-CONTAINING PROTEIN"/>
    <property type="match status" value="1"/>
</dbReference>
<name>A0AAJ0DNY9_9PEZI</name>
<feature type="domain" description="FAR1" evidence="2">
    <location>
        <begin position="67"/>
        <end position="145"/>
    </location>
</feature>
<dbReference type="Proteomes" id="UP001239213">
    <property type="component" value="Unassembled WGS sequence"/>
</dbReference>
<evidence type="ECO:0000313" key="4">
    <source>
        <dbReference type="Proteomes" id="UP001239213"/>
    </source>
</evidence>
<accession>A0AAJ0DNY9</accession>
<proteinExistence type="predicted"/>
<evidence type="ECO:0000256" key="1">
    <source>
        <dbReference type="SAM" id="MobiDB-lite"/>
    </source>
</evidence>
<dbReference type="PANTHER" id="PTHR31569:SF4">
    <property type="entry name" value="SWIM-TYPE DOMAIN-CONTAINING PROTEIN"/>
    <property type="match status" value="1"/>
</dbReference>
<feature type="region of interest" description="Disordered" evidence="1">
    <location>
        <begin position="218"/>
        <end position="244"/>
    </location>
</feature>
<dbReference type="EMBL" id="MPDP01000013">
    <property type="protein sequence ID" value="KAK1496426.1"/>
    <property type="molecule type" value="Genomic_DNA"/>
</dbReference>
<dbReference type="InterPro" id="IPR004330">
    <property type="entry name" value="FAR1_DNA_bnd_dom"/>
</dbReference>
<gene>
    <name evidence="3" type="ORF">CCUS01_02773</name>
</gene>
<dbReference type="AlphaFoldDB" id="A0AAJ0DNY9"/>
<evidence type="ECO:0000259" key="2">
    <source>
        <dbReference type="Pfam" id="PF03101"/>
    </source>
</evidence>
<evidence type="ECO:0000313" key="3">
    <source>
        <dbReference type="EMBL" id="KAK1496426.1"/>
    </source>
</evidence>
<organism evidence="3 4">
    <name type="scientific">Colletotrichum cuscutae</name>
    <dbReference type="NCBI Taxonomy" id="1209917"/>
    <lineage>
        <taxon>Eukaryota</taxon>
        <taxon>Fungi</taxon>
        <taxon>Dikarya</taxon>
        <taxon>Ascomycota</taxon>
        <taxon>Pezizomycotina</taxon>
        <taxon>Sordariomycetes</taxon>
        <taxon>Hypocreomycetidae</taxon>
        <taxon>Glomerellales</taxon>
        <taxon>Glomerellaceae</taxon>
        <taxon>Colletotrichum</taxon>
        <taxon>Colletotrichum acutatum species complex</taxon>
    </lineage>
</organism>
<protein>
    <submittedName>
        <fullName evidence="3">Peptidase family T4</fullName>
    </submittedName>
</protein>
<feature type="compositionally biased region" description="Acidic residues" evidence="1">
    <location>
        <begin position="232"/>
        <end position="244"/>
    </location>
</feature>
<dbReference type="InterPro" id="IPR052579">
    <property type="entry name" value="Zinc_finger_SWIM"/>
</dbReference>